<dbReference type="GO" id="GO:0006355">
    <property type="term" value="P:regulation of DNA-templated transcription"/>
    <property type="evidence" value="ECO:0007669"/>
    <property type="project" value="TreeGrafter"/>
</dbReference>
<evidence type="ECO:0000313" key="7">
    <source>
        <dbReference type="Proteomes" id="UP000008820"/>
    </source>
</evidence>
<dbReference type="InterPro" id="IPR015525">
    <property type="entry name" value="BRCA2"/>
</dbReference>
<dbReference type="GO" id="GO:0000724">
    <property type="term" value="P:double-strand break repair via homologous recombination"/>
    <property type="evidence" value="ECO:0007669"/>
    <property type="project" value="InterPro"/>
</dbReference>
<keyword evidence="7" id="KW-1185">Reference proteome</keyword>
<feature type="compositionally biased region" description="Basic residues" evidence="2">
    <location>
        <begin position="312"/>
        <end position="324"/>
    </location>
</feature>
<feature type="region of interest" description="Disordered" evidence="2">
    <location>
        <begin position="794"/>
        <end position="827"/>
    </location>
</feature>
<dbReference type="Pfam" id="PF09104">
    <property type="entry name" value="BRCA-2_OB3"/>
    <property type="match status" value="1"/>
</dbReference>
<dbReference type="OrthoDB" id="21095at2759"/>
<dbReference type="InterPro" id="IPR015188">
    <property type="entry name" value="BRCA2_OB_3"/>
</dbReference>
<feature type="compositionally biased region" description="Polar residues" evidence="2">
    <location>
        <begin position="365"/>
        <end position="379"/>
    </location>
</feature>
<dbReference type="Pfam" id="PF21318">
    <property type="entry name" value="BRCA2DBD_OB2"/>
    <property type="match status" value="1"/>
</dbReference>
<feature type="domain" description="BRCA2 OB3" evidence="4">
    <location>
        <begin position="1480"/>
        <end position="1621"/>
    </location>
</feature>
<dbReference type="GO" id="GO:0005634">
    <property type="term" value="C:nucleus"/>
    <property type="evidence" value="ECO:0007669"/>
    <property type="project" value="TreeGrafter"/>
</dbReference>
<evidence type="ECO:0000259" key="5">
    <source>
        <dbReference type="Pfam" id="PF09169"/>
    </source>
</evidence>
<dbReference type="PANTHER" id="PTHR11289">
    <property type="entry name" value="BREAST CANCER TYPE 2 SUSCEPTIBILITY PROTEIN BRCA2"/>
    <property type="match status" value="1"/>
</dbReference>
<dbReference type="Pfam" id="PF09169">
    <property type="entry name" value="BRCA-2_helical"/>
    <property type="match status" value="1"/>
</dbReference>
<dbReference type="Gene3D" id="2.40.50.140">
    <property type="entry name" value="Nucleic acid-binding proteins"/>
    <property type="match status" value="4"/>
</dbReference>
<dbReference type="Pfam" id="PF00634">
    <property type="entry name" value="BRCA2"/>
    <property type="match status" value="1"/>
</dbReference>
<name>A0A1S4G381_AEDAE</name>
<dbReference type="InParanoid" id="A0A1S4G381"/>
<dbReference type="PROSITE" id="PS50138">
    <property type="entry name" value="BRCA2_REPEAT"/>
    <property type="match status" value="3"/>
</dbReference>
<evidence type="ECO:0000259" key="4">
    <source>
        <dbReference type="Pfam" id="PF09104"/>
    </source>
</evidence>
<gene>
    <name evidence="6" type="primary">5565252</name>
</gene>
<dbReference type="InterPro" id="IPR015187">
    <property type="entry name" value="BRCA2_OB_1"/>
</dbReference>
<dbReference type="CDD" id="cd04494">
    <property type="entry name" value="BRCA2DBD_OB2"/>
    <property type="match status" value="1"/>
</dbReference>
<dbReference type="InterPro" id="IPR002093">
    <property type="entry name" value="BRCA2_repeat"/>
</dbReference>
<feature type="region of interest" description="Disordered" evidence="2">
    <location>
        <begin position="208"/>
        <end position="239"/>
    </location>
</feature>
<dbReference type="Proteomes" id="UP000008820">
    <property type="component" value="Chromosome 2"/>
</dbReference>
<dbReference type="InterPro" id="IPR048262">
    <property type="entry name" value="BRCA2_OB_2_dom"/>
</dbReference>
<feature type="region of interest" description="Disordered" evidence="2">
    <location>
        <begin position="365"/>
        <end position="386"/>
    </location>
</feature>
<organism evidence="6 7">
    <name type="scientific">Aedes aegypti</name>
    <name type="common">Yellowfever mosquito</name>
    <name type="synonym">Culex aegypti</name>
    <dbReference type="NCBI Taxonomy" id="7159"/>
    <lineage>
        <taxon>Eukaryota</taxon>
        <taxon>Metazoa</taxon>
        <taxon>Ecdysozoa</taxon>
        <taxon>Arthropoda</taxon>
        <taxon>Hexapoda</taxon>
        <taxon>Insecta</taxon>
        <taxon>Pterygota</taxon>
        <taxon>Neoptera</taxon>
        <taxon>Endopterygota</taxon>
        <taxon>Diptera</taxon>
        <taxon>Nematocera</taxon>
        <taxon>Culicoidea</taxon>
        <taxon>Culicidae</taxon>
        <taxon>Culicinae</taxon>
        <taxon>Aedini</taxon>
        <taxon>Aedes</taxon>
        <taxon>Stegomyia</taxon>
    </lineage>
</organism>
<dbReference type="SUPFAM" id="SSF81872">
    <property type="entry name" value="BRCA2 helical domain"/>
    <property type="match status" value="1"/>
</dbReference>
<dbReference type="CDD" id="cd04493">
    <property type="entry name" value="BRCA2DBD_OB1"/>
    <property type="match status" value="1"/>
</dbReference>
<evidence type="ECO:0000256" key="1">
    <source>
        <dbReference type="SAM" id="Coils"/>
    </source>
</evidence>
<dbReference type="InterPro" id="IPR015252">
    <property type="entry name" value="BRCA2_hlx"/>
</dbReference>
<proteinExistence type="predicted"/>
<evidence type="ECO:0000313" key="6">
    <source>
        <dbReference type="EnsemblMetazoa" id="AAEL014774-PA"/>
    </source>
</evidence>
<dbReference type="SUPFAM" id="SSF50249">
    <property type="entry name" value="Nucleic acid-binding proteins"/>
    <property type="match status" value="3"/>
</dbReference>
<protein>
    <submittedName>
        <fullName evidence="6">Uncharacterized protein</fullName>
    </submittedName>
</protein>
<feature type="compositionally biased region" description="Polar residues" evidence="2">
    <location>
        <begin position="337"/>
        <end position="348"/>
    </location>
</feature>
<feature type="region of interest" description="Disordered" evidence="2">
    <location>
        <begin position="408"/>
        <end position="446"/>
    </location>
</feature>
<feature type="coiled-coil region" evidence="1">
    <location>
        <begin position="692"/>
        <end position="719"/>
    </location>
</feature>
<evidence type="ECO:0000256" key="2">
    <source>
        <dbReference type="SAM" id="MobiDB-lite"/>
    </source>
</evidence>
<feature type="compositionally biased region" description="Basic and acidic residues" evidence="2">
    <location>
        <begin position="221"/>
        <end position="237"/>
    </location>
</feature>
<dbReference type="InterPro" id="IPR012340">
    <property type="entry name" value="NA-bd_OB-fold"/>
</dbReference>
<dbReference type="SUPFAM" id="SSF81878">
    <property type="entry name" value="BRCA2 tower domain"/>
    <property type="match status" value="1"/>
</dbReference>
<accession>A0A1S4G381</accession>
<evidence type="ECO:0000259" key="3">
    <source>
        <dbReference type="Pfam" id="PF09103"/>
    </source>
</evidence>
<feature type="region of interest" description="Disordered" evidence="2">
    <location>
        <begin position="653"/>
        <end position="673"/>
    </location>
</feature>
<feature type="region of interest" description="Disordered" evidence="2">
    <location>
        <begin position="306"/>
        <end position="350"/>
    </location>
</feature>
<reference evidence="6" key="2">
    <citation type="submission" date="2020-05" db="UniProtKB">
        <authorList>
            <consortium name="EnsemblMetazoa"/>
        </authorList>
    </citation>
    <scope>IDENTIFICATION</scope>
    <source>
        <strain evidence="6">LVP_AGWG</strain>
    </source>
</reference>
<dbReference type="InterPro" id="IPR036315">
    <property type="entry name" value="BRCA2_hlx_sf"/>
</dbReference>
<feature type="region of interest" description="Disordered" evidence="2">
    <location>
        <begin position="1"/>
        <end position="66"/>
    </location>
</feature>
<feature type="domain" description="Breast cancer type 2 susceptibility protein helical" evidence="5">
    <location>
        <begin position="945"/>
        <end position="1124"/>
    </location>
</feature>
<dbReference type="CDD" id="cd04495">
    <property type="entry name" value="BRCA2DBD_OB3"/>
    <property type="match status" value="1"/>
</dbReference>
<feature type="domain" description="BRCA2 OB1" evidence="3">
    <location>
        <begin position="1128"/>
        <end position="1238"/>
    </location>
</feature>
<keyword evidence="1" id="KW-0175">Coiled coil</keyword>
<dbReference type="VEuPathDB" id="VectorBase:AAEL014774"/>
<feature type="compositionally biased region" description="Basic residues" evidence="2">
    <location>
        <begin position="12"/>
        <end position="25"/>
    </location>
</feature>
<dbReference type="EnsemblMetazoa" id="AAEL014774-RA">
    <property type="protein sequence ID" value="AAEL014774-PA"/>
    <property type="gene ID" value="AAEL014774"/>
</dbReference>
<dbReference type="PANTHER" id="PTHR11289:SF0">
    <property type="entry name" value="BREAST CANCER TYPE 2 SUSCEPTIBILITY PROTEIN"/>
    <property type="match status" value="1"/>
</dbReference>
<dbReference type="Pfam" id="PF09103">
    <property type="entry name" value="BRCA-2_OB1"/>
    <property type="match status" value="1"/>
</dbReference>
<reference evidence="6 7" key="1">
    <citation type="submission" date="2017-06" db="EMBL/GenBank/DDBJ databases">
        <title>Aedes aegypti genome working group (AGWG) sequencing and assembly.</title>
        <authorList>
            <consortium name="Aedes aegypti Genome Working Group (AGWG)"/>
            <person name="Matthews B.J."/>
        </authorList>
    </citation>
    <scope>NUCLEOTIDE SEQUENCE [LARGE SCALE GENOMIC DNA]</scope>
    <source>
        <strain evidence="6 7">LVP_AGWG</strain>
    </source>
</reference>
<sequence>MDEVPASPELVKKRKSRRKTLHFKQRTSLTLNRDRPPEVQQQNSIAEDDLPDDSRFDEPAEESNVEPEIPHEINLLYFDVDTMDIAQTNEDPLVAAAIIEKANKIEPENTTRPSEDFLANVQKKFVRVEEVIEADIKPEPVDSVSETAKEANAVPVGKKANYSYTQFDLDTQMIGICEAADIIAGLNTNPEHELNDWSSPLKQQEEGEIVQVKPEPQSQVRRPETPIKEERRKDRWSNVRQSSLSRKSILIQECRTPPSTGNVKKCISMDFSDDSDNELTIDFSKIKSSQLRRRLEKIQSYIESPPQAVRKTATRRTFSKKKLQSPHTPVAVRRLSYESTYSDRTNGNELEPVRLSSDEEMDCLNETQQNHQPESQAVVDSSPEGDNFDSSLLIKANINQLSQFFSQSVPSATKPKPDSESLTKEPPFFGFPPEPSSPISLTSDPGGSPKVLNIAWLFRNDSETESEGELTRFTSEKHIHRLLDDDDDFLVQLNPANKKEESMETVKRGSPNEKKQAFCDADFVMPLPPVQEYGNRPKTLSASLATECDLPPASNDTWEPHVFPSAGNIGVKISDIALAKARTICDQKERKYDKDKAFHIASRVETCAVSIPEKPSFGGFCTAGGSKVHISVEALAKAEQIWKENEENVDMNSPYGSIIGGSDWPKPTKMNDKPEIAQQSFDGFQTAGGSRVQASEKALAKARHILDQIESEMETADKVPDNRGSDCFGFQTAGGSTIKVSDNAMSKAQSILRQIELDIENEISVTDEDPLSKREPINVSDSTKAQAIFREIENKSTKAEPSNSIKRLRDANGCGTETPPKKYKPEQSCNNVVNKFSTSTPNLHGKATNSSVRQNGKHELDHFFGDLDDHEFQQLFCGSEATAPYSHRARPMKQVRLSNRFDECDKANADDHHVPGEAHWDDSFGDVVAKLNSDEGLKVAPHIAEARKLSMQRQQSYIENKPLEERRPRLTEFISKKQMIGRSTLRQFVENRNPSAEPCSVPEKLRDVNADNAMNFKFDMIEFYTKTECLENVDGIVLGDSNTTTLFFNERCQAGLPEFKLAFLASPGIDPALVPAGWIENCWVWTIIKLTSMERNLPDYFHGITTLENMFNQIMYRYHLEIDSAKRSVIRKMLEKDDIASKRMVLFVSRIFRGSDPFEVEIELCDGWYPIRSVLDFPLTQAILNGKITIGTKLMIQGAELLNLNEGCSPLEVPADVRLKIHANSTRRTKWDTRLGLYKVPLNFVISADDVLDRGGLIVSLEVIILRVYPLMFVDKTQRDALGSVLRSERVERRRTLESDSNRFESFQALFSQIQKDVQAEKVQPNGRRLISKLTRATTTAELVELMEAGLDVSCLEIELTSTQREAIMDHQRRKQEECLQEVNRRIKERMSSAESKRKVSSLLKMRITDARKPEKVLLLSIWRPPEELCDLFQESTVLEIRNVTANGTRNGEVQLTAGKNSSFKPLDQRQRELPVQQMRTLTRIADIDASNFRPMFNEFDTIGIVILVGAIESKKFQTVYLADIDKNLLCVNFWSGIKEYAYEDVVRERVVLCISNLQWRTINALSVIPTAFATEYTTFSEHSKSKHFVEEFQSLHATLKDVNLEVFYDECRFKIAELKDKKLPRYNGFQTPLRKSSTTTPMRCIPGASMNANTATPSDFSPGVGQPVSLQKRKLEQLAAYNSPPKLSPIIMRYNPRVRKNFKTPAKLEDRINQIGEDDSLC</sequence>